<comment type="caution">
    <text evidence="1">The sequence shown here is derived from an EMBL/GenBank/DDBJ whole genome shotgun (WGS) entry which is preliminary data.</text>
</comment>
<evidence type="ECO:0000313" key="1">
    <source>
        <dbReference type="EMBL" id="KPL47860.1"/>
    </source>
</evidence>
<sequence>MRWSGRYRWRKPHRPRGSCRAGYLQGAQSLGWLLETTHPTLRRIAAMAARGAPAINVHARAYRFEAFLVAI</sequence>
<proteinExistence type="predicted"/>
<accession>A0A0P6W1G2</accession>
<evidence type="ECO:0000313" key="2">
    <source>
        <dbReference type="Proteomes" id="UP000054035"/>
    </source>
</evidence>
<protein>
    <submittedName>
        <fullName evidence="1">Uncharacterized protein</fullName>
    </submittedName>
</protein>
<dbReference type="EMBL" id="JFAQ01000203">
    <property type="protein sequence ID" value="KPL47860.1"/>
    <property type="molecule type" value="Genomic_DNA"/>
</dbReference>
<reference evidence="1 2" key="1">
    <citation type="submission" date="2014-02" db="EMBL/GenBank/DDBJ databases">
        <title>Genome sequence of Xanthomonas axonopodis DSM 3585 (T).</title>
        <authorList>
            <person name="Midha S."/>
            <person name="Patil P.B."/>
        </authorList>
    </citation>
    <scope>NUCLEOTIDE SEQUENCE [LARGE SCALE GENOMIC DNA]</scope>
    <source>
        <strain evidence="1 2">DSM 3585</strain>
    </source>
</reference>
<dbReference type="Proteomes" id="UP000054035">
    <property type="component" value="Unassembled WGS sequence"/>
</dbReference>
<gene>
    <name evidence="1" type="ORF">XAXN_17205</name>
</gene>
<dbReference type="AlphaFoldDB" id="A0A0P6W1G2"/>
<dbReference type="PATRIC" id="fig|53413.25.peg.1947"/>
<organism evidence="1 2">
    <name type="scientific">Xanthomonas axonopodis</name>
    <dbReference type="NCBI Taxonomy" id="53413"/>
    <lineage>
        <taxon>Bacteria</taxon>
        <taxon>Pseudomonadati</taxon>
        <taxon>Pseudomonadota</taxon>
        <taxon>Gammaproteobacteria</taxon>
        <taxon>Lysobacterales</taxon>
        <taxon>Lysobacteraceae</taxon>
        <taxon>Xanthomonas</taxon>
    </lineage>
</organism>
<name>A0A0P6W1G2_9XANT</name>